<keyword evidence="1" id="KW-0812">Transmembrane</keyword>
<sequence>MSASHDEDHGNTPAAWTAVLLCIVGFLIGGAGLVASVPALAIVGGALALVSPIVGKVLATMGLGAAAK</sequence>
<dbReference type="InterPro" id="IPR046550">
    <property type="entry name" value="DUF6704"/>
</dbReference>
<feature type="transmembrane region" description="Helical" evidence="1">
    <location>
        <begin position="12"/>
        <end position="33"/>
    </location>
</feature>
<dbReference type="Pfam" id="PF20447">
    <property type="entry name" value="DUF6704"/>
    <property type="match status" value="1"/>
</dbReference>
<keyword evidence="1" id="KW-1133">Transmembrane helix</keyword>
<keyword evidence="1" id="KW-0472">Membrane</keyword>
<keyword evidence="3" id="KW-1185">Reference proteome</keyword>
<comment type="caution">
    <text evidence="2">The sequence shown here is derived from an EMBL/GenBank/DDBJ whole genome shotgun (WGS) entry which is preliminary data.</text>
</comment>
<dbReference type="NCBIfam" id="NF041681">
    <property type="entry name" value="HGxxPAAW"/>
    <property type="match status" value="1"/>
</dbReference>
<accession>A0ABN2UNQ9</accession>
<protein>
    <submittedName>
        <fullName evidence="2">Uncharacterized protein</fullName>
    </submittedName>
</protein>
<organism evidence="2 3">
    <name type="scientific">Catenulispora yoronensis</name>
    <dbReference type="NCBI Taxonomy" id="450799"/>
    <lineage>
        <taxon>Bacteria</taxon>
        <taxon>Bacillati</taxon>
        <taxon>Actinomycetota</taxon>
        <taxon>Actinomycetes</taxon>
        <taxon>Catenulisporales</taxon>
        <taxon>Catenulisporaceae</taxon>
        <taxon>Catenulispora</taxon>
    </lineage>
</organism>
<dbReference type="Proteomes" id="UP001500751">
    <property type="component" value="Unassembled WGS sequence"/>
</dbReference>
<name>A0ABN2UNQ9_9ACTN</name>
<reference evidence="3" key="1">
    <citation type="journal article" date="2019" name="Int. J. Syst. Evol. Microbiol.">
        <title>The Global Catalogue of Microorganisms (GCM) 10K type strain sequencing project: providing services to taxonomists for standard genome sequencing and annotation.</title>
        <authorList>
            <consortium name="The Broad Institute Genomics Platform"/>
            <consortium name="The Broad Institute Genome Sequencing Center for Infectious Disease"/>
            <person name="Wu L."/>
            <person name="Ma J."/>
        </authorList>
    </citation>
    <scope>NUCLEOTIDE SEQUENCE [LARGE SCALE GENOMIC DNA]</scope>
    <source>
        <strain evidence="3">JCM 16014</strain>
    </source>
</reference>
<evidence type="ECO:0000313" key="3">
    <source>
        <dbReference type="Proteomes" id="UP001500751"/>
    </source>
</evidence>
<evidence type="ECO:0000313" key="2">
    <source>
        <dbReference type="EMBL" id="GAA2039927.1"/>
    </source>
</evidence>
<evidence type="ECO:0000256" key="1">
    <source>
        <dbReference type="SAM" id="Phobius"/>
    </source>
</evidence>
<feature type="transmembrane region" description="Helical" evidence="1">
    <location>
        <begin position="39"/>
        <end position="59"/>
    </location>
</feature>
<dbReference type="RefSeq" id="WP_344667845.1">
    <property type="nucleotide sequence ID" value="NZ_BAAAQN010000029.1"/>
</dbReference>
<proteinExistence type="predicted"/>
<dbReference type="EMBL" id="BAAAQN010000029">
    <property type="protein sequence ID" value="GAA2039927.1"/>
    <property type="molecule type" value="Genomic_DNA"/>
</dbReference>
<gene>
    <name evidence="2" type="ORF">GCM10009839_47460</name>
</gene>